<evidence type="ECO:0008006" key="3">
    <source>
        <dbReference type="Google" id="ProtNLM"/>
    </source>
</evidence>
<reference evidence="2" key="1">
    <citation type="journal article" date="2019" name="Int. J. Syst. Evol. Microbiol.">
        <title>The Global Catalogue of Microorganisms (GCM) 10K type strain sequencing project: providing services to taxonomists for standard genome sequencing and annotation.</title>
        <authorList>
            <consortium name="The Broad Institute Genomics Platform"/>
            <consortium name="The Broad Institute Genome Sequencing Center for Infectious Disease"/>
            <person name="Wu L."/>
            <person name="Ma J."/>
        </authorList>
    </citation>
    <scope>NUCLEOTIDE SEQUENCE [LARGE SCALE GENOMIC DNA]</scope>
    <source>
        <strain evidence="2">CGMCC 1.12606</strain>
    </source>
</reference>
<dbReference type="InterPro" id="IPR012505">
    <property type="entry name" value="YbbR"/>
</dbReference>
<dbReference type="InterPro" id="IPR053154">
    <property type="entry name" value="c-di-AMP_regulator"/>
</dbReference>
<sequence>MGAKKVLKGSTKRKIKVFAVLLTCSFLAWLISQLSESYTDQITFKLNYVNVPDSLLLMNASQENVTLTVRGNGWKFLGSKFSSGTLDIDLGKVTLNKNRFFLRERDYMEQLSSAIPEAMSIVRVNSDTLFFDFSRLVSKKVPVVPALELNLAQNFLLEKELEVIPDSIVLTGPEQELDTLKEIMTESIELSEVSESFTRTLQLVRPETLQQTRLSKGEVQLSAQVFRFSEKIIEVPVQVINLPEGTQIRTFPNTVEVLCKARLERLKEISASDFRAEANLEEVQDNSAFLAVRLVHEPDGVPSIQLLQRQVEYILKRE</sequence>
<protein>
    <recommendedName>
        <fullName evidence="3">YbbR-like domain-containing protein</fullName>
    </recommendedName>
</protein>
<evidence type="ECO:0000313" key="1">
    <source>
        <dbReference type="EMBL" id="GGD37305.1"/>
    </source>
</evidence>
<evidence type="ECO:0000313" key="2">
    <source>
        <dbReference type="Proteomes" id="UP000625780"/>
    </source>
</evidence>
<organism evidence="1 2">
    <name type="scientific">Muriicola marianensis</name>
    <dbReference type="NCBI Taxonomy" id="1324801"/>
    <lineage>
        <taxon>Bacteria</taxon>
        <taxon>Pseudomonadati</taxon>
        <taxon>Bacteroidota</taxon>
        <taxon>Flavobacteriia</taxon>
        <taxon>Flavobacteriales</taxon>
        <taxon>Flavobacteriaceae</taxon>
        <taxon>Muriicola</taxon>
    </lineage>
</organism>
<name>A0ABQ1QMX6_9FLAO</name>
<dbReference type="Proteomes" id="UP000625780">
    <property type="component" value="Unassembled WGS sequence"/>
</dbReference>
<dbReference type="PANTHER" id="PTHR37804:SF1">
    <property type="entry name" value="CDAA REGULATORY PROTEIN CDAR"/>
    <property type="match status" value="1"/>
</dbReference>
<keyword evidence="2" id="KW-1185">Reference proteome</keyword>
<dbReference type="EMBL" id="BMFH01000001">
    <property type="protein sequence ID" value="GGD37305.1"/>
    <property type="molecule type" value="Genomic_DNA"/>
</dbReference>
<dbReference type="Gene3D" id="2.170.120.40">
    <property type="entry name" value="YbbR-like domain"/>
    <property type="match status" value="1"/>
</dbReference>
<gene>
    <name evidence="1" type="ORF">GCM10011361_00460</name>
</gene>
<dbReference type="PANTHER" id="PTHR37804">
    <property type="entry name" value="CDAA REGULATORY PROTEIN CDAR"/>
    <property type="match status" value="1"/>
</dbReference>
<proteinExistence type="predicted"/>
<comment type="caution">
    <text evidence="1">The sequence shown here is derived from an EMBL/GenBank/DDBJ whole genome shotgun (WGS) entry which is preliminary data.</text>
</comment>
<dbReference type="Pfam" id="PF07949">
    <property type="entry name" value="YbbR"/>
    <property type="match status" value="1"/>
</dbReference>
<dbReference type="Gene3D" id="2.170.120.30">
    <property type="match status" value="1"/>
</dbReference>
<accession>A0ABQ1QMX6</accession>